<feature type="transmembrane region" description="Helical" evidence="7">
    <location>
        <begin position="256"/>
        <end position="282"/>
    </location>
</feature>
<dbReference type="Gene3D" id="3.40.50.300">
    <property type="entry name" value="P-loop containing nucleotide triphosphate hydrolases"/>
    <property type="match status" value="1"/>
</dbReference>
<evidence type="ECO:0000256" key="5">
    <source>
        <dbReference type="ARBA" id="ARBA00022989"/>
    </source>
</evidence>
<dbReference type="PROSITE" id="PS00211">
    <property type="entry name" value="ABC_TRANSPORTER_1"/>
    <property type="match status" value="1"/>
</dbReference>
<feature type="transmembrane region" description="Helical" evidence="7">
    <location>
        <begin position="25"/>
        <end position="45"/>
    </location>
</feature>
<dbReference type="Proteomes" id="UP000676996">
    <property type="component" value="Unassembled WGS sequence"/>
</dbReference>
<dbReference type="PANTHER" id="PTHR24221:SF248">
    <property type="entry name" value="ABC TRANSPORTER TRANSMEMBRANE REGION"/>
    <property type="match status" value="1"/>
</dbReference>
<dbReference type="Pfam" id="PF00664">
    <property type="entry name" value="ABC_membrane"/>
    <property type="match status" value="1"/>
</dbReference>
<dbReference type="InterPro" id="IPR039421">
    <property type="entry name" value="Type_1_exporter"/>
</dbReference>
<evidence type="ECO:0000256" key="6">
    <source>
        <dbReference type="ARBA" id="ARBA00023136"/>
    </source>
</evidence>
<dbReference type="InterPro" id="IPR010128">
    <property type="entry name" value="ATPase_T1SS_PrtD-like"/>
</dbReference>
<keyword evidence="3" id="KW-0547">Nucleotide-binding</keyword>
<evidence type="ECO:0000256" key="1">
    <source>
        <dbReference type="ARBA" id="ARBA00004651"/>
    </source>
</evidence>
<dbReference type="Pfam" id="PF00005">
    <property type="entry name" value="ABC_tran"/>
    <property type="match status" value="1"/>
</dbReference>
<name>A0A8T4IDE2_9SPHN</name>
<feature type="transmembrane region" description="Helical" evidence="7">
    <location>
        <begin position="57"/>
        <end position="77"/>
    </location>
</feature>
<keyword evidence="5 7" id="KW-1133">Transmembrane helix</keyword>
<dbReference type="PANTHER" id="PTHR24221">
    <property type="entry name" value="ATP-BINDING CASSETTE SUB-FAMILY B"/>
    <property type="match status" value="1"/>
</dbReference>
<organism evidence="10 11">
    <name type="scientific">Stakelama marina</name>
    <dbReference type="NCBI Taxonomy" id="2826939"/>
    <lineage>
        <taxon>Bacteria</taxon>
        <taxon>Pseudomonadati</taxon>
        <taxon>Pseudomonadota</taxon>
        <taxon>Alphaproteobacteria</taxon>
        <taxon>Sphingomonadales</taxon>
        <taxon>Sphingomonadaceae</taxon>
        <taxon>Stakelama</taxon>
    </lineage>
</organism>
<keyword evidence="2 7" id="KW-0812">Transmembrane</keyword>
<dbReference type="GO" id="GO:0034040">
    <property type="term" value="F:ATPase-coupled lipid transmembrane transporter activity"/>
    <property type="evidence" value="ECO:0007669"/>
    <property type="project" value="TreeGrafter"/>
</dbReference>
<dbReference type="SUPFAM" id="SSF52540">
    <property type="entry name" value="P-loop containing nucleoside triphosphate hydrolases"/>
    <property type="match status" value="1"/>
</dbReference>
<dbReference type="GO" id="GO:0005524">
    <property type="term" value="F:ATP binding"/>
    <property type="evidence" value="ECO:0007669"/>
    <property type="project" value="UniProtKB-KW"/>
</dbReference>
<protein>
    <submittedName>
        <fullName evidence="10">Type I secretion system permease/ATPase</fullName>
    </submittedName>
</protein>
<dbReference type="NCBIfam" id="TIGR01842">
    <property type="entry name" value="type_I_sec_PrtD"/>
    <property type="match status" value="1"/>
</dbReference>
<evidence type="ECO:0000259" key="9">
    <source>
        <dbReference type="PROSITE" id="PS50929"/>
    </source>
</evidence>
<dbReference type="GO" id="GO:0005886">
    <property type="term" value="C:plasma membrane"/>
    <property type="evidence" value="ECO:0007669"/>
    <property type="project" value="UniProtKB-SubCell"/>
</dbReference>
<keyword evidence="4" id="KW-0067">ATP-binding</keyword>
<feature type="domain" description="ABC transporter" evidence="8">
    <location>
        <begin position="333"/>
        <end position="575"/>
    </location>
</feature>
<evidence type="ECO:0000256" key="3">
    <source>
        <dbReference type="ARBA" id="ARBA00022741"/>
    </source>
</evidence>
<feature type="domain" description="ABC transmembrane type-1" evidence="9">
    <location>
        <begin position="25"/>
        <end position="301"/>
    </location>
</feature>
<dbReference type="InterPro" id="IPR017871">
    <property type="entry name" value="ABC_transporter-like_CS"/>
</dbReference>
<dbReference type="InterPro" id="IPR003593">
    <property type="entry name" value="AAA+_ATPase"/>
</dbReference>
<sequence>MRLFWMEVPAGLEEAASACRNHFRLAAGFSALINILYLAPTIYMMQIYDRVVPTSGVFTLFWLTVVIALAIGTLTSLDAIRSRVMMQSSLRLNRLLSGRILDRLLARQAVNSGAAASQALREFDTLRQSLAGPAGTVVFDVPWTPIFLLVAFMIHPALGFLILGAGTVLILLAITNGRRNREALEATRRSEAKAYMAQEETLRNVELVRALGMRRALVTRHIAERRAGLGKALQLQISGGRYNGVIKFIRMFMQSFALGMGAWLAIEGQISIGSIIAASVLLSRALQPIEQLVGVWPQLNQARQALHSLGEILAKPADGRPDRTMLPEPEGRLELAGVVVRADDDQTLLLKRISLKLVPGEVLGIIGPSGAGKTTLARVAAGALAPDLGELRIDDASADDWDPERLSQHIGYLPQDCALLAGTISENISRFAAYRGVPQPIIDLEVVKAAKLAGVHEMILRLPNGYDTMLEGSGKRLSAGQAQRVALARALYGGPRVLILDEPNSALDGDGEAALTRAVAAARANGAAVMIVAHRPAILGSAARLALLNDGEIARIGPREEVLAAITTAMKARAAKAPQTVGAKR</sequence>
<keyword evidence="6 7" id="KW-0472">Membrane</keyword>
<comment type="caution">
    <text evidence="10">The sequence shown here is derived from an EMBL/GenBank/DDBJ whole genome shotgun (WGS) entry which is preliminary data.</text>
</comment>
<keyword evidence="11" id="KW-1185">Reference proteome</keyword>
<dbReference type="SMART" id="SM00382">
    <property type="entry name" value="AAA"/>
    <property type="match status" value="1"/>
</dbReference>
<dbReference type="RefSeq" id="WP_284052298.1">
    <property type="nucleotide sequence ID" value="NZ_JAGRQC010000001.1"/>
</dbReference>
<dbReference type="InterPro" id="IPR027417">
    <property type="entry name" value="P-loop_NTPase"/>
</dbReference>
<evidence type="ECO:0000256" key="7">
    <source>
        <dbReference type="SAM" id="Phobius"/>
    </source>
</evidence>
<dbReference type="GO" id="GO:0030256">
    <property type="term" value="C:type I protein secretion system complex"/>
    <property type="evidence" value="ECO:0007669"/>
    <property type="project" value="InterPro"/>
</dbReference>
<dbReference type="GO" id="GO:0030253">
    <property type="term" value="P:protein secretion by the type I secretion system"/>
    <property type="evidence" value="ECO:0007669"/>
    <property type="project" value="InterPro"/>
</dbReference>
<dbReference type="EMBL" id="JAGRQC010000001">
    <property type="protein sequence ID" value="MBR0551005.1"/>
    <property type="molecule type" value="Genomic_DNA"/>
</dbReference>
<evidence type="ECO:0000313" key="11">
    <source>
        <dbReference type="Proteomes" id="UP000676996"/>
    </source>
</evidence>
<dbReference type="GO" id="GO:0140359">
    <property type="term" value="F:ABC-type transporter activity"/>
    <property type="evidence" value="ECO:0007669"/>
    <property type="project" value="InterPro"/>
</dbReference>
<evidence type="ECO:0000256" key="2">
    <source>
        <dbReference type="ARBA" id="ARBA00022692"/>
    </source>
</evidence>
<comment type="subcellular location">
    <subcellularLocation>
        <location evidence="1">Cell membrane</location>
        <topology evidence="1">Multi-pass membrane protein</topology>
    </subcellularLocation>
</comment>
<dbReference type="PROSITE" id="PS50893">
    <property type="entry name" value="ABC_TRANSPORTER_2"/>
    <property type="match status" value="1"/>
</dbReference>
<dbReference type="Gene3D" id="1.20.1560.10">
    <property type="entry name" value="ABC transporter type 1, transmembrane domain"/>
    <property type="match status" value="1"/>
</dbReference>
<evidence type="ECO:0000256" key="4">
    <source>
        <dbReference type="ARBA" id="ARBA00022840"/>
    </source>
</evidence>
<gene>
    <name evidence="10" type="ORF">J7S20_00630</name>
</gene>
<evidence type="ECO:0000259" key="8">
    <source>
        <dbReference type="PROSITE" id="PS50893"/>
    </source>
</evidence>
<accession>A0A8T4IDE2</accession>
<dbReference type="AlphaFoldDB" id="A0A8T4IDE2"/>
<proteinExistence type="predicted"/>
<dbReference type="GO" id="GO:0016887">
    <property type="term" value="F:ATP hydrolysis activity"/>
    <property type="evidence" value="ECO:0007669"/>
    <property type="project" value="InterPro"/>
</dbReference>
<dbReference type="SUPFAM" id="SSF90123">
    <property type="entry name" value="ABC transporter transmembrane region"/>
    <property type="match status" value="1"/>
</dbReference>
<feature type="transmembrane region" description="Helical" evidence="7">
    <location>
        <begin position="146"/>
        <end position="174"/>
    </location>
</feature>
<reference evidence="10" key="1">
    <citation type="submission" date="2021-04" db="EMBL/GenBank/DDBJ databases">
        <title>Ouciella asimina sp. nov., isolated from the surface seawater in the hydrothermal field of Okinawa Trough.</title>
        <authorList>
            <person name="Shuang W."/>
        </authorList>
    </citation>
    <scope>NUCLEOTIDE SEQUENCE</scope>
    <source>
        <strain evidence="10">LXI357</strain>
    </source>
</reference>
<dbReference type="InterPro" id="IPR036640">
    <property type="entry name" value="ABC1_TM_sf"/>
</dbReference>
<evidence type="ECO:0000313" key="10">
    <source>
        <dbReference type="EMBL" id="MBR0551005.1"/>
    </source>
</evidence>
<dbReference type="InterPro" id="IPR003439">
    <property type="entry name" value="ABC_transporter-like_ATP-bd"/>
</dbReference>
<dbReference type="PROSITE" id="PS50929">
    <property type="entry name" value="ABC_TM1F"/>
    <property type="match status" value="1"/>
</dbReference>
<dbReference type="InterPro" id="IPR011527">
    <property type="entry name" value="ABC1_TM_dom"/>
</dbReference>